<dbReference type="InterPro" id="IPR025495">
    <property type="entry name" value="DUF4386"/>
</dbReference>
<comment type="caution">
    <text evidence="2">The sequence shown here is derived from an EMBL/GenBank/DDBJ whole genome shotgun (WGS) entry which is preliminary data.</text>
</comment>
<feature type="transmembrane region" description="Helical" evidence="1">
    <location>
        <begin position="194"/>
        <end position="215"/>
    </location>
</feature>
<dbReference type="Pfam" id="PF14329">
    <property type="entry name" value="DUF4386"/>
    <property type="match status" value="1"/>
</dbReference>
<evidence type="ECO:0000256" key="1">
    <source>
        <dbReference type="SAM" id="Phobius"/>
    </source>
</evidence>
<protein>
    <recommendedName>
        <fullName evidence="3">DUF4386 domain-containing protein</fullName>
    </recommendedName>
</protein>
<evidence type="ECO:0000313" key="2">
    <source>
        <dbReference type="EMBL" id="KKL46989.1"/>
    </source>
</evidence>
<feature type="transmembrane region" description="Helical" evidence="1">
    <location>
        <begin position="139"/>
        <end position="160"/>
    </location>
</feature>
<feature type="transmembrane region" description="Helical" evidence="1">
    <location>
        <begin position="166"/>
        <end position="187"/>
    </location>
</feature>
<gene>
    <name evidence="2" type="ORF">LCGC14_2340060</name>
</gene>
<keyword evidence="1" id="KW-0812">Transmembrane</keyword>
<proteinExistence type="predicted"/>
<name>A0A0F9CD32_9ZZZZ</name>
<keyword evidence="1" id="KW-0472">Membrane</keyword>
<keyword evidence="1" id="KW-1133">Transmembrane helix</keyword>
<organism evidence="2">
    <name type="scientific">marine sediment metagenome</name>
    <dbReference type="NCBI Taxonomy" id="412755"/>
    <lineage>
        <taxon>unclassified sequences</taxon>
        <taxon>metagenomes</taxon>
        <taxon>ecological metagenomes</taxon>
    </lineage>
</organism>
<dbReference type="EMBL" id="LAZR01033835">
    <property type="protein sequence ID" value="KKL46989.1"/>
    <property type="molecule type" value="Genomic_DNA"/>
</dbReference>
<feature type="transmembrane region" description="Helical" evidence="1">
    <location>
        <begin position="51"/>
        <end position="74"/>
    </location>
</feature>
<evidence type="ECO:0008006" key="3">
    <source>
        <dbReference type="Google" id="ProtNLM"/>
    </source>
</evidence>
<accession>A0A0F9CD32</accession>
<reference evidence="2" key="1">
    <citation type="journal article" date="2015" name="Nature">
        <title>Complex archaea that bridge the gap between prokaryotes and eukaryotes.</title>
        <authorList>
            <person name="Spang A."/>
            <person name="Saw J.H."/>
            <person name="Jorgensen S.L."/>
            <person name="Zaremba-Niedzwiedzka K."/>
            <person name="Martijn J."/>
            <person name="Lind A.E."/>
            <person name="van Eijk R."/>
            <person name="Schleper C."/>
            <person name="Guy L."/>
            <person name="Ettema T.J."/>
        </authorList>
    </citation>
    <scope>NUCLEOTIDE SEQUENCE</scope>
</reference>
<sequence length="221" mass="24618">MNIAMMLSGLFFLLIIITNITSEKFGTKTFSDLDSDAKLQMINKDPKKFKISVVLLLIEHVCIISLSLTLFIAFSPYNIILGIVWTISRIGEASVQIYNKKSFWELLNISGKYSDASDDEKNPLVDSARSILKTKNSTFNFTQVLFSIGTFAYSILFVSYGVVPIFIGWFGIVASLIYGIGNGVMLVKNDFKGVWGLGGLLILLFELALGGWLLFFSPFFT</sequence>
<dbReference type="AlphaFoldDB" id="A0A0F9CD32"/>